<dbReference type="EMBL" id="JAAZWO010000002">
    <property type="protein sequence ID" value="MBC2396594.1"/>
    <property type="molecule type" value="Genomic_DNA"/>
</dbReference>
<dbReference type="Proteomes" id="UP000563151">
    <property type="component" value="Unassembled WGS sequence"/>
</dbReference>
<dbReference type="AlphaFoldDB" id="A0A923IZF8"/>
<evidence type="ECO:0008006" key="3">
    <source>
        <dbReference type="Google" id="ProtNLM"/>
    </source>
</evidence>
<protein>
    <recommendedName>
        <fullName evidence="3">Lipoprotein</fullName>
    </recommendedName>
</protein>
<reference evidence="1 2" key="1">
    <citation type="submission" date="2020-04" db="EMBL/GenBank/DDBJ databases">
        <title>Genomic insights into acetone-butanol-ethanol (ABE) fermentation by sequencing solventogenic clostridia strains.</title>
        <authorList>
            <person name="Brown S."/>
        </authorList>
    </citation>
    <scope>NUCLEOTIDE SEQUENCE [LARGE SCALE GENOMIC DNA]</scope>
    <source>
        <strain evidence="1 2">DJ011</strain>
    </source>
</reference>
<sequence length="359" mass="42037">MSFIKRTLLILFNVFIMIISSSCSKKENNFIDKNRIVIPNYPYTMVGETKGEKINLYRINKEIKEKVGELEYMSDLIYDRKNSVYAYLVHDNKELKKNNIKLISNKGETIISNFYFAKDLQLSSNGKRIAYRSFKNESLDSAEGLSLYNIEENKKINIKSQVLVSGNLYEWIDDDNIIYYGVKDNISAIFKYNVNNDKEETYMENIRGYCMYFKSFEEGILILSRTKDDDNLSFYRKKDNRIINISNNIENIYKGTYDKKNKKMYIIASEVNTDMVALYKIDLETFSMDRINYDFPKFVDKNGGLQIDSDGLVYYCGIDNINENIEHKNEIFMYNPQDGSNNLISINPSKYKIIGSKQE</sequence>
<evidence type="ECO:0000313" key="2">
    <source>
        <dbReference type="Proteomes" id="UP000563151"/>
    </source>
</evidence>
<dbReference type="RefSeq" id="WP_035144965.1">
    <property type="nucleotide sequence ID" value="NZ_JAAZWO010000002.1"/>
</dbReference>
<proteinExistence type="predicted"/>
<comment type="caution">
    <text evidence="1">The sequence shown here is derived from an EMBL/GenBank/DDBJ whole genome shotgun (WGS) entry which is preliminary data.</text>
</comment>
<gene>
    <name evidence="1" type="ORF">HGG79_02215</name>
</gene>
<dbReference type="SUPFAM" id="SSF69304">
    <property type="entry name" value="Tricorn protease N-terminal domain"/>
    <property type="match status" value="1"/>
</dbReference>
<evidence type="ECO:0000313" key="1">
    <source>
        <dbReference type="EMBL" id="MBC2396594.1"/>
    </source>
</evidence>
<dbReference type="PROSITE" id="PS51257">
    <property type="entry name" value="PROKAR_LIPOPROTEIN"/>
    <property type="match status" value="1"/>
</dbReference>
<name>A0A923IZF8_CLOTT</name>
<accession>A0A923IZF8</accession>
<keyword evidence="2" id="KW-1185">Reference proteome</keyword>
<organism evidence="1 2">
    <name type="scientific">Clostridium tetanomorphum</name>
    <dbReference type="NCBI Taxonomy" id="1553"/>
    <lineage>
        <taxon>Bacteria</taxon>
        <taxon>Bacillati</taxon>
        <taxon>Bacillota</taxon>
        <taxon>Clostridia</taxon>
        <taxon>Eubacteriales</taxon>
        <taxon>Clostridiaceae</taxon>
        <taxon>Clostridium</taxon>
    </lineage>
</organism>